<evidence type="ECO:0000259" key="1">
    <source>
        <dbReference type="SMART" id="SM01321"/>
    </source>
</evidence>
<dbReference type="GO" id="GO:0003677">
    <property type="term" value="F:DNA binding"/>
    <property type="evidence" value="ECO:0007669"/>
    <property type="project" value="InterPro"/>
</dbReference>
<reference evidence="2 3" key="2">
    <citation type="submission" date="2018-03" db="EMBL/GenBank/DDBJ databases">
        <title>The ancient ancestry and fast evolution of plastids.</title>
        <authorList>
            <person name="Moore K.R."/>
            <person name="Magnabosco C."/>
            <person name="Momper L."/>
            <person name="Gold D.A."/>
            <person name="Bosak T."/>
            <person name="Fournier G.P."/>
        </authorList>
    </citation>
    <scope>NUCLEOTIDE SEQUENCE [LARGE SCALE GENOMIC DNA]</scope>
    <source>
        <strain evidence="2 3">CCAP 1448/3</strain>
    </source>
</reference>
<accession>A0A2T1C7G4</accession>
<dbReference type="EMBL" id="PVWJ01000016">
    <property type="protein sequence ID" value="PSB04225.1"/>
    <property type="molecule type" value="Genomic_DNA"/>
</dbReference>
<organism evidence="2 3">
    <name type="scientific">Merismopedia glauca CCAP 1448/3</name>
    <dbReference type="NCBI Taxonomy" id="1296344"/>
    <lineage>
        <taxon>Bacteria</taxon>
        <taxon>Bacillati</taxon>
        <taxon>Cyanobacteriota</taxon>
        <taxon>Cyanophyceae</taxon>
        <taxon>Synechococcales</taxon>
        <taxon>Merismopediaceae</taxon>
        <taxon>Merismopedia</taxon>
    </lineage>
</organism>
<keyword evidence="3" id="KW-1185">Reference proteome</keyword>
<dbReference type="PANTHER" id="PTHR33360">
    <property type="entry name" value="TRANSPOSASE FOR INSERTION SEQUENCE ELEMENT IS200"/>
    <property type="match status" value="1"/>
</dbReference>
<gene>
    <name evidence="2" type="ORF">C7B64_05085</name>
</gene>
<feature type="domain" description="Transposase IS200-like" evidence="1">
    <location>
        <begin position="10"/>
        <end position="129"/>
    </location>
</feature>
<evidence type="ECO:0000313" key="2">
    <source>
        <dbReference type="EMBL" id="PSB04225.1"/>
    </source>
</evidence>
<evidence type="ECO:0000313" key="3">
    <source>
        <dbReference type="Proteomes" id="UP000238762"/>
    </source>
</evidence>
<dbReference type="GO" id="GO:0006313">
    <property type="term" value="P:DNA transposition"/>
    <property type="evidence" value="ECO:0007669"/>
    <property type="project" value="InterPro"/>
</dbReference>
<dbReference type="InterPro" id="IPR036515">
    <property type="entry name" value="Transposase_17_sf"/>
</dbReference>
<name>A0A2T1C7G4_9CYAN</name>
<dbReference type="Proteomes" id="UP000238762">
    <property type="component" value="Unassembled WGS sequence"/>
</dbReference>
<sequence>MQPNKGYRNAHCLKFHLVLVTKDRCKVIDSAMLERLEEIMRTTCQKWKCKLESFQGDESHVYLQIDFPPEVQLSKLINNLKTVSSRLIRKEFKACIDEFCKDAFWHGTYYIASCGGMTIEELKDYVEKHTHISIHAELN</sequence>
<dbReference type="OrthoDB" id="9793729at2"/>
<proteinExistence type="predicted"/>
<dbReference type="GO" id="GO:0004803">
    <property type="term" value="F:transposase activity"/>
    <property type="evidence" value="ECO:0007669"/>
    <property type="project" value="InterPro"/>
</dbReference>
<reference evidence="2 3" key="1">
    <citation type="submission" date="2018-02" db="EMBL/GenBank/DDBJ databases">
        <authorList>
            <person name="Cohen D.B."/>
            <person name="Kent A.D."/>
        </authorList>
    </citation>
    <scope>NUCLEOTIDE SEQUENCE [LARGE SCALE GENOMIC DNA]</scope>
    <source>
        <strain evidence="2 3">CCAP 1448/3</strain>
    </source>
</reference>
<protein>
    <submittedName>
        <fullName evidence="2">IS200/IS605 family transposase</fullName>
    </submittedName>
</protein>
<dbReference type="Pfam" id="PF01797">
    <property type="entry name" value="Y1_Tnp"/>
    <property type="match status" value="1"/>
</dbReference>
<dbReference type="NCBIfam" id="NF033573">
    <property type="entry name" value="transpos_IS200"/>
    <property type="match status" value="1"/>
</dbReference>
<comment type="caution">
    <text evidence="2">The sequence shown here is derived from an EMBL/GenBank/DDBJ whole genome shotgun (WGS) entry which is preliminary data.</text>
</comment>
<dbReference type="RefSeq" id="WP_106287567.1">
    <property type="nucleotide sequence ID" value="NZ_CAWNTC010000212.1"/>
</dbReference>
<dbReference type="PANTHER" id="PTHR33360:SF2">
    <property type="entry name" value="TRANSPOSASE FOR INSERTION SEQUENCE ELEMENT IS200"/>
    <property type="match status" value="1"/>
</dbReference>
<dbReference type="AlphaFoldDB" id="A0A2T1C7G4"/>
<dbReference type="Gene3D" id="3.30.70.1290">
    <property type="entry name" value="Transposase IS200-like"/>
    <property type="match status" value="1"/>
</dbReference>
<dbReference type="SUPFAM" id="SSF143422">
    <property type="entry name" value="Transposase IS200-like"/>
    <property type="match status" value="1"/>
</dbReference>
<dbReference type="SMART" id="SM01321">
    <property type="entry name" value="Y1_Tnp"/>
    <property type="match status" value="1"/>
</dbReference>
<dbReference type="InterPro" id="IPR002686">
    <property type="entry name" value="Transposase_17"/>
</dbReference>